<proteinExistence type="predicted"/>
<dbReference type="AlphaFoldDB" id="A0A0N0PBD4"/>
<evidence type="ECO:0000313" key="2">
    <source>
        <dbReference type="EMBL" id="KPJ10208.1"/>
    </source>
</evidence>
<name>A0A0N0PBD4_PAPMA</name>
<feature type="compositionally biased region" description="Polar residues" evidence="1">
    <location>
        <begin position="14"/>
        <end position="24"/>
    </location>
</feature>
<evidence type="ECO:0000313" key="3">
    <source>
        <dbReference type="Proteomes" id="UP000053240"/>
    </source>
</evidence>
<organism evidence="2 3">
    <name type="scientific">Papilio machaon</name>
    <name type="common">Old World swallowtail butterfly</name>
    <dbReference type="NCBI Taxonomy" id="76193"/>
    <lineage>
        <taxon>Eukaryota</taxon>
        <taxon>Metazoa</taxon>
        <taxon>Ecdysozoa</taxon>
        <taxon>Arthropoda</taxon>
        <taxon>Hexapoda</taxon>
        <taxon>Insecta</taxon>
        <taxon>Pterygota</taxon>
        <taxon>Neoptera</taxon>
        <taxon>Endopterygota</taxon>
        <taxon>Lepidoptera</taxon>
        <taxon>Glossata</taxon>
        <taxon>Ditrysia</taxon>
        <taxon>Papilionoidea</taxon>
        <taxon>Papilionidae</taxon>
        <taxon>Papilioninae</taxon>
        <taxon>Papilio</taxon>
    </lineage>
</organism>
<feature type="region of interest" description="Disordered" evidence="1">
    <location>
        <begin position="1"/>
        <end position="33"/>
    </location>
</feature>
<sequence length="163" mass="17986">MIKNPSYVECGASSRASTPKTTRPVNRDRHWPNIRTPLCDDDISALINYGSEESGEEEEGPLLWNGLLVQFQDGLKSESEIEQAVPATVNNGNVTADLLGMSDTTDATIFPAIAVISFYPYSFVSVAHFPPTHQAREVAVASEPVLHWRDISRAVYLCSENYL</sequence>
<reference evidence="2 3" key="1">
    <citation type="journal article" date="2015" name="Nat. Commun.">
        <title>Outbred genome sequencing and CRISPR/Cas9 gene editing in butterflies.</title>
        <authorList>
            <person name="Li X."/>
            <person name="Fan D."/>
            <person name="Zhang W."/>
            <person name="Liu G."/>
            <person name="Zhang L."/>
            <person name="Zhao L."/>
            <person name="Fang X."/>
            <person name="Chen L."/>
            <person name="Dong Y."/>
            <person name="Chen Y."/>
            <person name="Ding Y."/>
            <person name="Zhao R."/>
            <person name="Feng M."/>
            <person name="Zhu Y."/>
            <person name="Feng Y."/>
            <person name="Jiang X."/>
            <person name="Zhu D."/>
            <person name="Xiang H."/>
            <person name="Feng X."/>
            <person name="Li S."/>
            <person name="Wang J."/>
            <person name="Zhang G."/>
            <person name="Kronforst M.R."/>
            <person name="Wang W."/>
        </authorList>
    </citation>
    <scope>NUCLEOTIDE SEQUENCE [LARGE SCALE GENOMIC DNA]</scope>
    <source>
        <strain evidence="2">Ya'a_city_454_Pm</strain>
        <tissue evidence="2">Whole body</tissue>
    </source>
</reference>
<accession>A0A0N0PBD4</accession>
<keyword evidence="3" id="KW-1185">Reference proteome</keyword>
<protein>
    <submittedName>
        <fullName evidence="2">Uncharacterized protein</fullName>
    </submittedName>
</protein>
<gene>
    <name evidence="2" type="ORF">RR48_01250</name>
</gene>
<dbReference type="InParanoid" id="A0A0N0PBD4"/>
<evidence type="ECO:0000256" key="1">
    <source>
        <dbReference type="SAM" id="MobiDB-lite"/>
    </source>
</evidence>
<dbReference type="EMBL" id="KQ460969">
    <property type="protein sequence ID" value="KPJ10208.1"/>
    <property type="molecule type" value="Genomic_DNA"/>
</dbReference>
<dbReference type="Proteomes" id="UP000053240">
    <property type="component" value="Unassembled WGS sequence"/>
</dbReference>